<dbReference type="Proteomes" id="UP000293547">
    <property type="component" value="Unassembled WGS sequence"/>
</dbReference>
<evidence type="ECO:0000313" key="1">
    <source>
        <dbReference type="EMBL" id="KAB2109097.1"/>
    </source>
</evidence>
<sequence length="527" mass="59817">MKIRPSFSQKSEANQPAERIWAEHAKHLEPSCTHNDNRRTEASSEEITSSENAAPLPLMTIYLPYMSWMKYGDYSALKSPQKSSLPKTRAASRRTYVAEPMISKRLNGSSSWPIMASPTVIDSQAYPRRSLDQFYYPALNDTRVRDKDQTISKWTGELLKPNGREEAANDSAMIMVDQFWCWILDEDTILTSFPSGAYSVSPPDSRDLYWSIAKSLSSNPRRLKSVGSMYSLLLTEVATYMFSQDNRSSIDMVEIYRWVTGKNAATQTSYFQEFQQGYANGGSDDAIFNNRRDLKLVLGVADIIEELKMINHLMTIQRNVTHSSMYSQNMLSIMSGHMHKYELEASIIVEVLEQINSISEDADHTREMLLALLDLKSKAASLTEARASASEAKAATAQGRAVMLFTIITVIFLPLSFFTSYFGQNVKELTGDENNPSSWHLWRVATPITVVIIVVALLIAYYITRPSSPLWIWQDPPEEEASATVEVVSTETRHVKREKRDPSSGPWRLKFWKRKKTNDKDVEMNST</sequence>
<reference evidence="1 2" key="1">
    <citation type="journal article" date="2019" name="bioRxiv">
        <title>Genomics, evolutionary history and diagnostics of the Alternaria alternata species group including apple and Asian pear pathotypes.</title>
        <authorList>
            <person name="Armitage A.D."/>
            <person name="Cockerton H.M."/>
            <person name="Sreenivasaprasad S."/>
            <person name="Woodhall J.W."/>
            <person name="Lane C.R."/>
            <person name="Harrison R.J."/>
            <person name="Clarkson J.P."/>
        </authorList>
    </citation>
    <scope>NUCLEOTIDE SEQUENCE [LARGE SCALE GENOMIC DNA]</scope>
    <source>
        <strain evidence="1 2">FERA 650</strain>
    </source>
</reference>
<accession>A0ACB6FXA6</accession>
<organism evidence="1 2">
    <name type="scientific">Alternaria gaisen</name>
    <dbReference type="NCBI Taxonomy" id="167740"/>
    <lineage>
        <taxon>Eukaryota</taxon>
        <taxon>Fungi</taxon>
        <taxon>Dikarya</taxon>
        <taxon>Ascomycota</taxon>
        <taxon>Pezizomycotina</taxon>
        <taxon>Dothideomycetes</taxon>
        <taxon>Pleosporomycetidae</taxon>
        <taxon>Pleosporales</taxon>
        <taxon>Pleosporineae</taxon>
        <taxon>Pleosporaceae</taxon>
        <taxon>Alternaria</taxon>
        <taxon>Alternaria sect. Alternaria</taxon>
    </lineage>
</organism>
<proteinExistence type="predicted"/>
<keyword evidence="2" id="KW-1185">Reference proteome</keyword>
<comment type="caution">
    <text evidence="1">The sequence shown here is derived from an EMBL/GenBank/DDBJ whole genome shotgun (WGS) entry which is preliminary data.</text>
</comment>
<gene>
    <name evidence="1" type="ORF">AG0111_0g2554</name>
</gene>
<name>A0ACB6FXA6_9PLEO</name>
<evidence type="ECO:0000313" key="2">
    <source>
        <dbReference type="Proteomes" id="UP000293547"/>
    </source>
</evidence>
<dbReference type="EMBL" id="PDWZ02000002">
    <property type="protein sequence ID" value="KAB2109097.1"/>
    <property type="molecule type" value="Genomic_DNA"/>
</dbReference>
<protein>
    <submittedName>
        <fullName evidence="1">Uncharacterized protein</fullName>
    </submittedName>
</protein>